<reference evidence="9" key="1">
    <citation type="submission" date="2016-05" db="EMBL/GenBank/DDBJ databases">
        <title>Comparative genomics of biotechnologically important yeasts.</title>
        <authorList>
            <consortium name="DOE Joint Genome Institute"/>
            <person name="Riley R."/>
            <person name="Haridas S."/>
            <person name="Wolfe K.H."/>
            <person name="Lopes M.R."/>
            <person name="Hittinger C.T."/>
            <person name="Goker M."/>
            <person name="Salamov A."/>
            <person name="Wisecaver J."/>
            <person name="Long T.M."/>
            <person name="Aerts A.L."/>
            <person name="Barry K."/>
            <person name="Choi C."/>
            <person name="Clum A."/>
            <person name="Coughlan A.Y."/>
            <person name="Deshpande S."/>
            <person name="Douglass A.P."/>
            <person name="Hanson S.J."/>
            <person name="Klenk H.-P."/>
            <person name="Labutti K."/>
            <person name="Lapidus A."/>
            <person name="Lindquist E."/>
            <person name="Lipzen A."/>
            <person name="Meier-Kolthoff J.P."/>
            <person name="Ohm R.A."/>
            <person name="Otillar R.P."/>
            <person name="Pangilinan J."/>
            <person name="Peng Y."/>
            <person name="Rokas A."/>
            <person name="Rosa C.A."/>
            <person name="Scheuner C."/>
            <person name="Sibirny A.A."/>
            <person name="Slot J.C."/>
            <person name="Stielow J.B."/>
            <person name="Sun H."/>
            <person name="Kurtzman C.P."/>
            <person name="Blackwell M."/>
            <person name="Grigoriev I.V."/>
            <person name="Jeffries T.W."/>
        </authorList>
    </citation>
    <scope>NUCLEOTIDE SEQUENCE [LARGE SCALE GENOMIC DNA]</scope>
    <source>
        <strain evidence="9">NRRL Y-12698</strain>
    </source>
</reference>
<dbReference type="EMBL" id="KV454431">
    <property type="protein sequence ID" value="ODQ79691.1"/>
    <property type="molecule type" value="Genomic_DNA"/>
</dbReference>
<dbReference type="GO" id="GO:0046872">
    <property type="term" value="F:metal ion binding"/>
    <property type="evidence" value="ECO:0007669"/>
    <property type="project" value="UniProtKB-KW"/>
</dbReference>
<name>A0A1E3QPU9_9ASCO</name>
<dbReference type="RefSeq" id="XP_018985019.1">
    <property type="nucleotide sequence ID" value="XM_019132701.1"/>
</dbReference>
<dbReference type="Proteomes" id="UP000094336">
    <property type="component" value="Unassembled WGS sequence"/>
</dbReference>
<dbReference type="SUPFAM" id="SSF51197">
    <property type="entry name" value="Clavaminate synthase-like"/>
    <property type="match status" value="1"/>
</dbReference>
<keyword evidence="4" id="KW-0223">Dioxygenase</keyword>
<dbReference type="GeneID" id="30150554"/>
<dbReference type="CDD" id="cd00250">
    <property type="entry name" value="CAS_like"/>
    <property type="match status" value="1"/>
</dbReference>
<dbReference type="GO" id="GO:0005739">
    <property type="term" value="C:mitochondrion"/>
    <property type="evidence" value="ECO:0007669"/>
    <property type="project" value="TreeGrafter"/>
</dbReference>
<dbReference type="OrthoDB" id="406634at2759"/>
<evidence type="ECO:0000313" key="8">
    <source>
        <dbReference type="EMBL" id="ODQ79691.1"/>
    </source>
</evidence>
<evidence type="ECO:0000256" key="1">
    <source>
        <dbReference type="ARBA" id="ARBA00001954"/>
    </source>
</evidence>
<gene>
    <name evidence="8" type="ORF">BABINDRAFT_7908</name>
</gene>
<evidence type="ECO:0000256" key="5">
    <source>
        <dbReference type="ARBA" id="ARBA00023002"/>
    </source>
</evidence>
<evidence type="ECO:0000256" key="4">
    <source>
        <dbReference type="ARBA" id="ARBA00022964"/>
    </source>
</evidence>
<keyword evidence="9" id="KW-1185">Reference proteome</keyword>
<dbReference type="Pfam" id="PF02668">
    <property type="entry name" value="TauD"/>
    <property type="match status" value="1"/>
</dbReference>
<dbReference type="Gene3D" id="3.30.2020.30">
    <property type="match status" value="1"/>
</dbReference>
<accession>A0A1E3QPU9</accession>
<dbReference type="AlphaFoldDB" id="A0A1E3QPU9"/>
<evidence type="ECO:0000313" key="9">
    <source>
        <dbReference type="Proteomes" id="UP000094336"/>
    </source>
</evidence>
<dbReference type="Gene3D" id="3.60.130.10">
    <property type="entry name" value="Clavaminate synthase-like"/>
    <property type="match status" value="1"/>
</dbReference>
<evidence type="ECO:0000259" key="7">
    <source>
        <dbReference type="Pfam" id="PF02668"/>
    </source>
</evidence>
<dbReference type="InterPro" id="IPR038492">
    <property type="entry name" value="GBBH-like_N_sf"/>
</dbReference>
<keyword evidence="6" id="KW-0408">Iron</keyword>
<dbReference type="STRING" id="984486.A0A1E3QPU9"/>
<sequence length="437" mass="50685">MLPCKSLRTPPKQLPRIFGRALRPFSVSGIQCQVKFKSYNNKSISLSIEHKTVLLNNIFLRDACDSLRSRDPYSKQKLFTTGSLDVTIRPAREPRFITREDANSSIRGLQVDWSDGASSFYTEEFLRRYANAPQNCGEGRDLKSQMLYWDLETLRENEQEIVHNITYDKYMNDEKTLFTALDNLNKYGMVFINDIPEGKEFIMPNGKWAIENIAERIAYIRETFYGRLFDVKNIKEATNIAYTSTYLPLHMDLCYYEAPPGIQILHALQNSTEGGDNVFADSYRAALYVKEADQAAYDALLKVPINYHYDHTEYYYAYSRPLITEDPVLGGIKEIAYSPPFQAPFERGILEQDAHLFESFMRGMKLFEGFLNDPKNQYVIKTNERSAVLFNNRRTLHARKEFREVGAHSERWLKGCYLDGDAFDSKLRVLYRKYGAQ</sequence>
<dbReference type="GO" id="GO:0045329">
    <property type="term" value="P:carnitine biosynthetic process"/>
    <property type="evidence" value="ECO:0007669"/>
    <property type="project" value="TreeGrafter"/>
</dbReference>
<protein>
    <recommendedName>
        <fullName evidence="7">TauD/TfdA-like domain-containing protein</fullName>
    </recommendedName>
</protein>
<feature type="domain" description="TauD/TfdA-like" evidence="7">
    <location>
        <begin position="160"/>
        <end position="417"/>
    </location>
</feature>
<dbReference type="GO" id="GO:0051213">
    <property type="term" value="F:dioxygenase activity"/>
    <property type="evidence" value="ECO:0007669"/>
    <property type="project" value="UniProtKB-KW"/>
</dbReference>
<comment type="cofactor">
    <cofactor evidence="1">
        <name>Fe(2+)</name>
        <dbReference type="ChEBI" id="CHEBI:29033"/>
    </cofactor>
</comment>
<dbReference type="InterPro" id="IPR050411">
    <property type="entry name" value="AlphaKG_dependent_hydroxylases"/>
</dbReference>
<dbReference type="InterPro" id="IPR003819">
    <property type="entry name" value="TauD/TfdA-like"/>
</dbReference>
<evidence type="ECO:0000256" key="2">
    <source>
        <dbReference type="ARBA" id="ARBA00008654"/>
    </source>
</evidence>
<comment type="similarity">
    <text evidence="2">Belongs to the gamma-BBH/TMLD family.</text>
</comment>
<proteinExistence type="inferred from homology"/>
<dbReference type="InterPro" id="IPR042098">
    <property type="entry name" value="TauD-like_sf"/>
</dbReference>
<evidence type="ECO:0000256" key="3">
    <source>
        <dbReference type="ARBA" id="ARBA00022723"/>
    </source>
</evidence>
<dbReference type="PANTHER" id="PTHR10696:SF25">
    <property type="entry name" value="OXIDOREDUCTASE AIM17-RELATED"/>
    <property type="match status" value="1"/>
</dbReference>
<keyword evidence="5" id="KW-0560">Oxidoreductase</keyword>
<keyword evidence="3" id="KW-0479">Metal-binding</keyword>
<organism evidence="8 9">
    <name type="scientific">Babjeviella inositovora NRRL Y-12698</name>
    <dbReference type="NCBI Taxonomy" id="984486"/>
    <lineage>
        <taxon>Eukaryota</taxon>
        <taxon>Fungi</taxon>
        <taxon>Dikarya</taxon>
        <taxon>Ascomycota</taxon>
        <taxon>Saccharomycotina</taxon>
        <taxon>Pichiomycetes</taxon>
        <taxon>Serinales incertae sedis</taxon>
        <taxon>Babjeviella</taxon>
    </lineage>
</organism>
<dbReference type="PANTHER" id="PTHR10696">
    <property type="entry name" value="GAMMA-BUTYROBETAINE HYDROXYLASE-RELATED"/>
    <property type="match status" value="1"/>
</dbReference>
<evidence type="ECO:0000256" key="6">
    <source>
        <dbReference type="ARBA" id="ARBA00023004"/>
    </source>
</evidence>